<evidence type="ECO:0000256" key="1">
    <source>
        <dbReference type="SAM" id="SignalP"/>
    </source>
</evidence>
<feature type="domain" description="Amidase" evidence="2">
    <location>
        <begin position="68"/>
        <end position="514"/>
    </location>
</feature>
<dbReference type="GO" id="GO:0004040">
    <property type="term" value="F:amidase activity"/>
    <property type="evidence" value="ECO:0007669"/>
    <property type="project" value="UniProtKB-EC"/>
</dbReference>
<gene>
    <name evidence="3" type="ORF">CWM47_14975</name>
</gene>
<dbReference type="KEGG" id="spir:CWM47_14975"/>
<feature type="chain" id="PRO_5014901238" evidence="1">
    <location>
        <begin position="24"/>
        <end position="541"/>
    </location>
</feature>
<accession>A0A2K8YZG4</accession>
<sequence length="541" mass="57101">MNRRSFIKSSSVVSLSTASLAVASCTSNQKTEAESDSAAFIDDFELNEVTLGDLQKKMQAGQYTSEAITQLYLNRIDAIDKKGPALNAVIEVNPDALSIAKAMDEERKAGKIRGPMHGIPVLIKDNIDTGDNMMTTAGALALEGHKAAKDAFIVNKLRAAGAVILGKTNLSEWANFRSSRSSSGWSSRGGQTRNPFVLDRSPCGSSSGSGSAVSANLCAVAVGTETDGSIIAPSSFCGVVGIKPTVGLVSRSGIIPISKTQDTAGPMARTVTDAAILLGTMTGVDPADAVTQESTGKAATDYTRFLNMAGLSGKRIGVEKSFLKGHEGVVGLYKQAIEVLKKQGATVVEVDLLKSLSDIGGAEFTVLQYEFKDGVNNYLSTANAGVKTLADVIAFNKKNEAKAMPFFKQETLESSDAKADLTSKEYTDALAKTRSSRQLIDKLMATNKLDAIGGTSIGFAGCIDLINGDYDTGFYFCPPAAMAGYPHITIPMGTVHGLPVGFSLMARAYQEGELVSLGYAYEQASKKRIRPTFTKSLIPGN</sequence>
<dbReference type="EMBL" id="CP025096">
    <property type="protein sequence ID" value="AUD03022.1"/>
    <property type="molecule type" value="Genomic_DNA"/>
</dbReference>
<keyword evidence="3" id="KW-0378">Hydrolase</keyword>
<evidence type="ECO:0000259" key="2">
    <source>
        <dbReference type="Pfam" id="PF01425"/>
    </source>
</evidence>
<keyword evidence="4" id="KW-1185">Reference proteome</keyword>
<evidence type="ECO:0000313" key="3">
    <source>
        <dbReference type="EMBL" id="AUD03022.1"/>
    </source>
</evidence>
<dbReference type="EC" id="3.5.1.4" evidence="3"/>
<dbReference type="RefSeq" id="WP_100988853.1">
    <property type="nucleotide sequence ID" value="NZ_CP025096.1"/>
</dbReference>
<dbReference type="InterPro" id="IPR036928">
    <property type="entry name" value="AS_sf"/>
</dbReference>
<organism evidence="3 4">
    <name type="scientific">Spirosoma pollinicola</name>
    <dbReference type="NCBI Taxonomy" id="2057025"/>
    <lineage>
        <taxon>Bacteria</taxon>
        <taxon>Pseudomonadati</taxon>
        <taxon>Bacteroidota</taxon>
        <taxon>Cytophagia</taxon>
        <taxon>Cytophagales</taxon>
        <taxon>Cytophagaceae</taxon>
        <taxon>Spirosoma</taxon>
    </lineage>
</organism>
<feature type="signal peptide" evidence="1">
    <location>
        <begin position="1"/>
        <end position="23"/>
    </location>
</feature>
<dbReference type="Gene3D" id="3.90.1300.10">
    <property type="entry name" value="Amidase signature (AS) domain"/>
    <property type="match status" value="1"/>
</dbReference>
<proteinExistence type="predicted"/>
<evidence type="ECO:0000313" key="4">
    <source>
        <dbReference type="Proteomes" id="UP000232883"/>
    </source>
</evidence>
<protein>
    <submittedName>
        <fullName evidence="3">Amidase</fullName>
        <ecNumber evidence="3">3.5.1.4</ecNumber>
    </submittedName>
</protein>
<name>A0A2K8YZG4_9BACT</name>
<dbReference type="NCBIfam" id="NF005300">
    <property type="entry name" value="PRK06828.1"/>
    <property type="match status" value="1"/>
</dbReference>
<dbReference type="OrthoDB" id="9811471at2"/>
<reference evidence="3 4" key="1">
    <citation type="submission" date="2017-11" db="EMBL/GenBank/DDBJ databases">
        <title>Taxonomic description and genome sequences of Spirosoma HA7 sp. nov., isolated from pollen microhabitat of Corylus avellana.</title>
        <authorList>
            <person name="Ambika Manirajan B."/>
            <person name="Suarez C."/>
            <person name="Ratering S."/>
            <person name="Geissler-Plaum R."/>
            <person name="Cardinale M."/>
            <person name="Sylvia S."/>
        </authorList>
    </citation>
    <scope>NUCLEOTIDE SEQUENCE [LARGE SCALE GENOMIC DNA]</scope>
    <source>
        <strain evidence="3 4">HA7</strain>
    </source>
</reference>
<dbReference type="PANTHER" id="PTHR42678">
    <property type="entry name" value="AMIDASE"/>
    <property type="match status" value="1"/>
</dbReference>
<dbReference type="Pfam" id="PF01425">
    <property type="entry name" value="Amidase"/>
    <property type="match status" value="1"/>
</dbReference>
<dbReference type="AlphaFoldDB" id="A0A2K8YZG4"/>
<dbReference type="NCBIfam" id="NF006006">
    <property type="entry name" value="PRK08137.1"/>
    <property type="match status" value="1"/>
</dbReference>
<dbReference type="PANTHER" id="PTHR42678:SF34">
    <property type="entry name" value="OS04G0183300 PROTEIN"/>
    <property type="match status" value="1"/>
</dbReference>
<keyword evidence="1" id="KW-0732">Signal</keyword>
<dbReference type="Proteomes" id="UP000232883">
    <property type="component" value="Chromosome"/>
</dbReference>
<dbReference type="SUPFAM" id="SSF75304">
    <property type="entry name" value="Amidase signature (AS) enzymes"/>
    <property type="match status" value="1"/>
</dbReference>
<dbReference type="InterPro" id="IPR023631">
    <property type="entry name" value="Amidase_dom"/>
</dbReference>
<dbReference type="PROSITE" id="PS51257">
    <property type="entry name" value="PROKAR_LIPOPROTEIN"/>
    <property type="match status" value="1"/>
</dbReference>